<name>A0A4Y2TA54_ARAVE</name>
<evidence type="ECO:0000313" key="2">
    <source>
        <dbReference type="Proteomes" id="UP000499080"/>
    </source>
</evidence>
<keyword evidence="2" id="KW-1185">Reference proteome</keyword>
<sequence>RSRRIPGFKPDSTEDPPFMSAVARKIIPNGQMSSRWRGAQCWRGGASLGVVLFS</sequence>
<protein>
    <submittedName>
        <fullName evidence="1">Uncharacterized protein</fullName>
    </submittedName>
</protein>
<reference evidence="1 2" key="1">
    <citation type="journal article" date="2019" name="Sci. Rep.">
        <title>Orb-weaving spider Araneus ventricosus genome elucidates the spidroin gene catalogue.</title>
        <authorList>
            <person name="Kono N."/>
            <person name="Nakamura H."/>
            <person name="Ohtoshi R."/>
            <person name="Moran D.A.P."/>
            <person name="Shinohara A."/>
            <person name="Yoshida Y."/>
            <person name="Fujiwara M."/>
            <person name="Mori M."/>
            <person name="Tomita M."/>
            <person name="Arakawa K."/>
        </authorList>
    </citation>
    <scope>NUCLEOTIDE SEQUENCE [LARGE SCALE GENOMIC DNA]</scope>
</reference>
<dbReference type="AlphaFoldDB" id="A0A4Y2TA54"/>
<gene>
    <name evidence="1" type="ORF">AVEN_105196_1</name>
</gene>
<accession>A0A4Y2TA54</accession>
<feature type="non-terminal residue" evidence="1">
    <location>
        <position position="1"/>
    </location>
</feature>
<dbReference type="Proteomes" id="UP000499080">
    <property type="component" value="Unassembled WGS sequence"/>
</dbReference>
<evidence type="ECO:0000313" key="1">
    <source>
        <dbReference type="EMBL" id="GBN96366.1"/>
    </source>
</evidence>
<dbReference type="EMBL" id="BGPR01026552">
    <property type="protein sequence ID" value="GBN96366.1"/>
    <property type="molecule type" value="Genomic_DNA"/>
</dbReference>
<organism evidence="1 2">
    <name type="scientific">Araneus ventricosus</name>
    <name type="common">Orbweaver spider</name>
    <name type="synonym">Epeira ventricosa</name>
    <dbReference type="NCBI Taxonomy" id="182803"/>
    <lineage>
        <taxon>Eukaryota</taxon>
        <taxon>Metazoa</taxon>
        <taxon>Ecdysozoa</taxon>
        <taxon>Arthropoda</taxon>
        <taxon>Chelicerata</taxon>
        <taxon>Arachnida</taxon>
        <taxon>Araneae</taxon>
        <taxon>Araneomorphae</taxon>
        <taxon>Entelegynae</taxon>
        <taxon>Araneoidea</taxon>
        <taxon>Araneidae</taxon>
        <taxon>Araneus</taxon>
    </lineage>
</organism>
<proteinExistence type="predicted"/>
<comment type="caution">
    <text evidence="1">The sequence shown here is derived from an EMBL/GenBank/DDBJ whole genome shotgun (WGS) entry which is preliminary data.</text>
</comment>